<evidence type="ECO:0000313" key="2">
    <source>
        <dbReference type="Proteomes" id="UP000826195"/>
    </source>
</evidence>
<keyword evidence="2" id="KW-1185">Reference proteome</keyword>
<protein>
    <submittedName>
        <fullName evidence="1">Uncharacterized protein</fullName>
    </submittedName>
</protein>
<accession>A0AAV7I7Z1</accession>
<comment type="caution">
    <text evidence="1">The sequence shown here is derived from an EMBL/GenBank/DDBJ whole genome shotgun (WGS) entry which is preliminary data.</text>
</comment>
<evidence type="ECO:0000313" key="1">
    <source>
        <dbReference type="EMBL" id="KAH0547419.1"/>
    </source>
</evidence>
<dbReference type="AlphaFoldDB" id="A0AAV7I7Z1"/>
<name>A0AAV7I7Z1_COTGL</name>
<reference evidence="1 2" key="1">
    <citation type="journal article" date="2021" name="J. Hered.">
        <title>A chromosome-level genome assembly of the parasitoid wasp, Cotesia glomerata (Hymenoptera: Braconidae).</title>
        <authorList>
            <person name="Pinto B.J."/>
            <person name="Weis J.J."/>
            <person name="Gamble T."/>
            <person name="Ode P.J."/>
            <person name="Paul R."/>
            <person name="Zaspel J.M."/>
        </authorList>
    </citation>
    <scope>NUCLEOTIDE SEQUENCE [LARGE SCALE GENOMIC DNA]</scope>
    <source>
        <strain evidence="1">CgM1</strain>
    </source>
</reference>
<sequence>MSHIGNIVGSINPVVEWSREDVGTHYKIRRYRSNQGGFCGYIPKAGSIKSQLLREHGYRYASEVLIGRIRKRTIIDIKKAVPVTFPPLIFLHPFKFNRSRQIRQIEELRGYIW</sequence>
<organism evidence="1 2">
    <name type="scientific">Cotesia glomerata</name>
    <name type="common">Lepidopteran parasitic wasp</name>
    <name type="synonym">Apanteles glomeratus</name>
    <dbReference type="NCBI Taxonomy" id="32391"/>
    <lineage>
        <taxon>Eukaryota</taxon>
        <taxon>Metazoa</taxon>
        <taxon>Ecdysozoa</taxon>
        <taxon>Arthropoda</taxon>
        <taxon>Hexapoda</taxon>
        <taxon>Insecta</taxon>
        <taxon>Pterygota</taxon>
        <taxon>Neoptera</taxon>
        <taxon>Endopterygota</taxon>
        <taxon>Hymenoptera</taxon>
        <taxon>Apocrita</taxon>
        <taxon>Ichneumonoidea</taxon>
        <taxon>Braconidae</taxon>
        <taxon>Microgastrinae</taxon>
        <taxon>Cotesia</taxon>
    </lineage>
</organism>
<gene>
    <name evidence="1" type="ORF">KQX54_019243</name>
</gene>
<dbReference type="Proteomes" id="UP000826195">
    <property type="component" value="Unassembled WGS sequence"/>
</dbReference>
<dbReference type="EMBL" id="JAHXZJ010002237">
    <property type="protein sequence ID" value="KAH0547419.1"/>
    <property type="molecule type" value="Genomic_DNA"/>
</dbReference>
<proteinExistence type="predicted"/>